<feature type="transmembrane region" description="Helical" evidence="1">
    <location>
        <begin position="176"/>
        <end position="195"/>
    </location>
</feature>
<evidence type="ECO:0000256" key="1">
    <source>
        <dbReference type="SAM" id="Phobius"/>
    </source>
</evidence>
<accession>A0A387BF40</accession>
<reference evidence="2 3" key="1">
    <citation type="submission" date="2018-09" db="EMBL/GenBank/DDBJ databases">
        <title>Genome sequencing of strain 1JSPR-7.</title>
        <authorList>
            <person name="Heo J."/>
            <person name="Kim S.-J."/>
            <person name="Kwon S.-W."/>
        </authorList>
    </citation>
    <scope>NUCLEOTIDE SEQUENCE [LARGE SCALE GENOMIC DNA]</scope>
    <source>
        <strain evidence="2 3">1JSPR-7</strain>
    </source>
</reference>
<dbReference type="PANTHER" id="PTHR37314:SF4">
    <property type="entry name" value="UPF0700 TRANSMEMBRANE PROTEIN YOAK"/>
    <property type="match status" value="1"/>
</dbReference>
<feature type="transmembrane region" description="Helical" evidence="1">
    <location>
        <begin position="119"/>
        <end position="137"/>
    </location>
</feature>
<keyword evidence="1" id="KW-0472">Membrane</keyword>
<dbReference type="Proteomes" id="UP000269374">
    <property type="component" value="Chromosome"/>
</dbReference>
<dbReference type="InterPro" id="IPR010699">
    <property type="entry name" value="DUF1275"/>
</dbReference>
<feature type="transmembrane region" description="Helical" evidence="1">
    <location>
        <begin position="92"/>
        <end position="113"/>
    </location>
</feature>
<name>A0A387BF40_9LACT</name>
<keyword evidence="3" id="KW-1185">Reference proteome</keyword>
<dbReference type="PANTHER" id="PTHR37314">
    <property type="entry name" value="SLR0142 PROTEIN"/>
    <property type="match status" value="1"/>
</dbReference>
<dbReference type="AlphaFoldDB" id="A0A387BF40"/>
<protein>
    <submittedName>
        <fullName evidence="2">DUF1275 domain-containing protein</fullName>
    </submittedName>
</protein>
<dbReference type="EMBL" id="CP032627">
    <property type="protein sequence ID" value="AYG01198.1"/>
    <property type="molecule type" value="Genomic_DNA"/>
</dbReference>
<feature type="transmembrane region" description="Helical" evidence="1">
    <location>
        <begin position="201"/>
        <end position="218"/>
    </location>
</feature>
<keyword evidence="1" id="KW-1133">Transmembrane helix</keyword>
<dbReference type="KEGG" id="lact:D7I46_08850"/>
<evidence type="ECO:0000313" key="2">
    <source>
        <dbReference type="EMBL" id="AYG01198.1"/>
    </source>
</evidence>
<proteinExistence type="predicted"/>
<feature type="transmembrane region" description="Helical" evidence="1">
    <location>
        <begin position="12"/>
        <end position="33"/>
    </location>
</feature>
<organism evidence="2 3">
    <name type="scientific">Lactococcus allomyrinae</name>
    <dbReference type="NCBI Taxonomy" id="2419773"/>
    <lineage>
        <taxon>Bacteria</taxon>
        <taxon>Bacillati</taxon>
        <taxon>Bacillota</taxon>
        <taxon>Bacilli</taxon>
        <taxon>Lactobacillales</taxon>
        <taxon>Streptococcaceae</taxon>
        <taxon>Lactococcus</taxon>
    </lineage>
</organism>
<dbReference type="Pfam" id="PF06912">
    <property type="entry name" value="DUF1275"/>
    <property type="match status" value="1"/>
</dbReference>
<sequence length="228" mass="25711">MVYSKVNPRENLKIALFLAMNTGFVDAFTFFHFGERFASLQTGNLIQTGLNLAQGRFKAAFQFMIPVLFFIAGAIIKTLFTKYKKRKGRDEVQDLILVQMVGIAVFTLFFATVLQLPQAIFVGILSFFMVIQGDLFTRVHGLPYANIMSTGNIKSLATNFAEYLVERDKKYLQNSFLFFELVLSFAIGAFLSSFVGHWLGNFTLLGSSALLLLAYIAYRKETKRAEIA</sequence>
<evidence type="ECO:0000313" key="3">
    <source>
        <dbReference type="Proteomes" id="UP000269374"/>
    </source>
</evidence>
<gene>
    <name evidence="2" type="ORF">D7I46_08850</name>
</gene>
<feature type="transmembrane region" description="Helical" evidence="1">
    <location>
        <begin position="59"/>
        <end position="80"/>
    </location>
</feature>
<keyword evidence="1" id="KW-0812">Transmembrane</keyword>
<dbReference type="OrthoDB" id="7057004at2"/>